<keyword evidence="2" id="KW-1185">Reference proteome</keyword>
<reference evidence="1" key="2">
    <citation type="submission" date="2022-01" db="EMBL/GenBank/DDBJ databases">
        <authorList>
            <person name="Yamashiro T."/>
            <person name="Shiraishi A."/>
            <person name="Satake H."/>
            <person name="Nakayama K."/>
        </authorList>
    </citation>
    <scope>NUCLEOTIDE SEQUENCE</scope>
</reference>
<proteinExistence type="predicted"/>
<dbReference type="Proteomes" id="UP001151760">
    <property type="component" value="Unassembled WGS sequence"/>
</dbReference>
<sequence length="104" mass="10508">MVKIGGRGGFMVKIGGRGGSIARIGGGSLAKRSMELNDGLGGRGFVVVGGSSEECLDGWVRAGGGEVKGGDVVFRVSRIEFGMTLEDNIGESGGEAFRLDGGAD</sequence>
<reference evidence="1" key="1">
    <citation type="journal article" date="2022" name="Int. J. Mol. Sci.">
        <title>Draft Genome of Tanacetum Coccineum: Genomic Comparison of Closely Related Tanacetum-Family Plants.</title>
        <authorList>
            <person name="Yamashiro T."/>
            <person name="Shiraishi A."/>
            <person name="Nakayama K."/>
            <person name="Satake H."/>
        </authorList>
    </citation>
    <scope>NUCLEOTIDE SEQUENCE</scope>
</reference>
<protein>
    <submittedName>
        <fullName evidence="1">Uncharacterized protein</fullName>
    </submittedName>
</protein>
<evidence type="ECO:0000313" key="1">
    <source>
        <dbReference type="EMBL" id="GJT99405.1"/>
    </source>
</evidence>
<accession>A0ABQ5II00</accession>
<comment type="caution">
    <text evidence="1">The sequence shown here is derived from an EMBL/GenBank/DDBJ whole genome shotgun (WGS) entry which is preliminary data.</text>
</comment>
<name>A0ABQ5II00_9ASTR</name>
<gene>
    <name evidence="1" type="ORF">Tco_1109744</name>
</gene>
<evidence type="ECO:0000313" key="2">
    <source>
        <dbReference type="Proteomes" id="UP001151760"/>
    </source>
</evidence>
<organism evidence="1 2">
    <name type="scientific">Tanacetum coccineum</name>
    <dbReference type="NCBI Taxonomy" id="301880"/>
    <lineage>
        <taxon>Eukaryota</taxon>
        <taxon>Viridiplantae</taxon>
        <taxon>Streptophyta</taxon>
        <taxon>Embryophyta</taxon>
        <taxon>Tracheophyta</taxon>
        <taxon>Spermatophyta</taxon>
        <taxon>Magnoliopsida</taxon>
        <taxon>eudicotyledons</taxon>
        <taxon>Gunneridae</taxon>
        <taxon>Pentapetalae</taxon>
        <taxon>asterids</taxon>
        <taxon>campanulids</taxon>
        <taxon>Asterales</taxon>
        <taxon>Asteraceae</taxon>
        <taxon>Asteroideae</taxon>
        <taxon>Anthemideae</taxon>
        <taxon>Anthemidinae</taxon>
        <taxon>Tanacetum</taxon>
    </lineage>
</organism>
<dbReference type="EMBL" id="BQNB010020768">
    <property type="protein sequence ID" value="GJT99405.1"/>
    <property type="molecule type" value="Genomic_DNA"/>
</dbReference>